<keyword evidence="1" id="KW-0418">Kinase</keyword>
<dbReference type="Proteomes" id="UP001253637">
    <property type="component" value="Segment"/>
</dbReference>
<accession>A0A811BNG3</accession>
<keyword evidence="1" id="KW-0723">Serine/threonine-protein kinase</keyword>
<sequence>MVNRTVCCRQVTICCNHRACRCRLADVRSLCVFSLFVRFLCAVHPSLAGARAINNDDDDFNWRRNGTVQSRRDDLEALAYTLVQLAKGSLPWDSVPGHNKAKRCARIRDCKAKTGVDVICAGLPPCFARFLAYARALSFPETPDYEYCRGLFGSSGSVPSTNRRRHNNNAS</sequence>
<dbReference type="InterPro" id="IPR011009">
    <property type="entry name" value="Kinase-like_dom_sf"/>
</dbReference>
<evidence type="ECO:0000313" key="2">
    <source>
        <dbReference type="Proteomes" id="UP001253637"/>
    </source>
</evidence>
<evidence type="ECO:0000313" key="1">
    <source>
        <dbReference type="EMBL" id="BCU03453.1"/>
    </source>
</evidence>
<dbReference type="Gene3D" id="1.10.510.10">
    <property type="entry name" value="Transferase(Phosphotransferase) domain 1"/>
    <property type="match status" value="1"/>
</dbReference>
<proteinExistence type="predicted"/>
<reference evidence="1" key="1">
    <citation type="submission" date="2021-04" db="EMBL/GenBank/DDBJ databases">
        <title>Draft Genome Sequence of Pandoravirus japonicus, Isolated from the Sabaishi River of Niigata, Japan.</title>
        <authorList>
            <person name="Hosokawa N."/>
            <person name="Takahashi H."/>
            <person name="Aoki K."/>
            <person name="Takemura M."/>
        </authorList>
    </citation>
    <scope>NUCLEOTIDE SEQUENCE</scope>
</reference>
<organism evidence="1 2">
    <name type="scientific">Pandoravirus japonicus</name>
    <dbReference type="NCBI Taxonomy" id="2823154"/>
    <lineage>
        <taxon>Viruses</taxon>
        <taxon>Pandoravirus</taxon>
    </lineage>
</organism>
<protein>
    <submittedName>
        <fullName evidence="1">Serine/threonine protein kinase</fullName>
    </submittedName>
</protein>
<dbReference type="GO" id="GO:0004674">
    <property type="term" value="F:protein serine/threonine kinase activity"/>
    <property type="evidence" value="ECO:0007669"/>
    <property type="project" value="UniProtKB-KW"/>
</dbReference>
<keyword evidence="1" id="KW-0808">Transferase</keyword>
<dbReference type="SUPFAM" id="SSF56112">
    <property type="entry name" value="Protein kinase-like (PK-like)"/>
    <property type="match status" value="1"/>
</dbReference>
<dbReference type="EMBL" id="LC625835">
    <property type="protein sequence ID" value="BCU03453.1"/>
    <property type="molecule type" value="Genomic_DNA"/>
</dbReference>
<name>A0A811BNG3_9VIRU</name>
<dbReference type="InterPro" id="IPR050235">
    <property type="entry name" value="CK1_Ser-Thr_kinase"/>
</dbReference>
<dbReference type="PANTHER" id="PTHR11909">
    <property type="entry name" value="CASEIN KINASE-RELATED"/>
    <property type="match status" value="1"/>
</dbReference>